<dbReference type="Gene3D" id="3.40.630.70">
    <property type="entry name" value="Leucyl/phenylalanyl-tRNA-protein transferase, C-terminal domain"/>
    <property type="match status" value="1"/>
</dbReference>
<dbReference type="AlphaFoldDB" id="A0A511AY33"/>
<organism evidence="5 6">
    <name type="scientific">Gluconobacter wancherniae NBRC 103581</name>
    <dbReference type="NCBI Taxonomy" id="656744"/>
    <lineage>
        <taxon>Bacteria</taxon>
        <taxon>Pseudomonadati</taxon>
        <taxon>Pseudomonadota</taxon>
        <taxon>Alphaproteobacteria</taxon>
        <taxon>Acetobacterales</taxon>
        <taxon>Acetobacteraceae</taxon>
        <taxon>Gluconobacter</taxon>
    </lineage>
</organism>
<dbReference type="EC" id="2.3.2.6" evidence="4"/>
<comment type="subcellular location">
    <subcellularLocation>
        <location evidence="4">Cytoplasm</location>
    </subcellularLocation>
</comment>
<sequence>MTDITPELVLRAYASGLFPMAPDRDSPELEWYSPEERGILPLDGMIVSRKLMRLALSGKYSVSSDTAFAEVMDACAEPAPGREDTWISERIRGLYCALHGMGQAHSVEVRRDGKLVGGLYGVSLAGAFFGESMFSRESDVSKLALVHLVAGLQKGRYRLLDTQYTTSHLTGLGGIGIPADDYRALLHQALTVKASWPCDFSLSALREFIVPLRRHSGDPS</sequence>
<evidence type="ECO:0000313" key="5">
    <source>
        <dbReference type="EMBL" id="GEK92522.1"/>
    </source>
</evidence>
<name>A0A511AY33_9PROT</name>
<dbReference type="HAMAP" id="MF_00688">
    <property type="entry name" value="Leu_Phe_trans"/>
    <property type="match status" value="1"/>
</dbReference>
<dbReference type="GO" id="GO:0005737">
    <property type="term" value="C:cytoplasm"/>
    <property type="evidence" value="ECO:0007669"/>
    <property type="project" value="UniProtKB-SubCell"/>
</dbReference>
<dbReference type="RefSeq" id="WP_146793306.1">
    <property type="nucleotide sequence ID" value="NZ_BARC01000005.1"/>
</dbReference>
<keyword evidence="2 4" id="KW-0808">Transferase</keyword>
<dbReference type="PANTHER" id="PTHR30098">
    <property type="entry name" value="LEUCYL/PHENYLALANYL-TRNA--PROTEIN TRANSFERASE"/>
    <property type="match status" value="1"/>
</dbReference>
<protein>
    <recommendedName>
        <fullName evidence="4">Leucyl/phenylalanyl-tRNA--protein transferase</fullName>
        <ecNumber evidence="4">2.3.2.6</ecNumber>
    </recommendedName>
    <alternativeName>
        <fullName evidence="4">L/F-transferase</fullName>
    </alternativeName>
    <alternativeName>
        <fullName evidence="4">Leucyltransferase</fullName>
    </alternativeName>
    <alternativeName>
        <fullName evidence="4">Phenyalanyltransferase</fullName>
    </alternativeName>
</protein>
<comment type="catalytic activity">
    <reaction evidence="4">
        <text>N-terminal L-lysyl-[protein] + L-leucyl-tRNA(Leu) = N-terminal L-leucyl-L-lysyl-[protein] + tRNA(Leu) + H(+)</text>
        <dbReference type="Rhea" id="RHEA:12340"/>
        <dbReference type="Rhea" id="RHEA-COMP:9613"/>
        <dbReference type="Rhea" id="RHEA-COMP:9622"/>
        <dbReference type="Rhea" id="RHEA-COMP:12670"/>
        <dbReference type="Rhea" id="RHEA-COMP:12671"/>
        <dbReference type="ChEBI" id="CHEBI:15378"/>
        <dbReference type="ChEBI" id="CHEBI:65249"/>
        <dbReference type="ChEBI" id="CHEBI:78442"/>
        <dbReference type="ChEBI" id="CHEBI:78494"/>
        <dbReference type="ChEBI" id="CHEBI:133043"/>
        <dbReference type="EC" id="2.3.2.6"/>
    </reaction>
</comment>
<comment type="catalytic activity">
    <reaction evidence="4">
        <text>L-phenylalanyl-tRNA(Phe) + an N-terminal L-alpha-aminoacyl-[protein] = an N-terminal L-phenylalanyl-L-alpha-aminoacyl-[protein] + tRNA(Phe)</text>
        <dbReference type="Rhea" id="RHEA:43632"/>
        <dbReference type="Rhea" id="RHEA-COMP:9668"/>
        <dbReference type="Rhea" id="RHEA-COMP:9699"/>
        <dbReference type="Rhea" id="RHEA-COMP:10636"/>
        <dbReference type="Rhea" id="RHEA-COMP:10637"/>
        <dbReference type="ChEBI" id="CHEBI:78442"/>
        <dbReference type="ChEBI" id="CHEBI:78531"/>
        <dbReference type="ChEBI" id="CHEBI:78597"/>
        <dbReference type="ChEBI" id="CHEBI:83561"/>
        <dbReference type="EC" id="2.3.2.6"/>
    </reaction>
</comment>
<comment type="function">
    <text evidence="4">Functions in the N-end rule pathway of protein degradation where it conjugates Leu, Phe and, less efficiently, Met from aminoacyl-tRNAs to the N-termini of proteins containing an N-terminal arginine or lysine.</text>
</comment>
<accession>A0A511AY33</accession>
<dbReference type="NCBIfam" id="TIGR00667">
    <property type="entry name" value="aat"/>
    <property type="match status" value="1"/>
</dbReference>
<comment type="caution">
    <text evidence="5">The sequence shown here is derived from an EMBL/GenBank/DDBJ whole genome shotgun (WGS) entry which is preliminary data.</text>
</comment>
<evidence type="ECO:0000256" key="3">
    <source>
        <dbReference type="ARBA" id="ARBA00023315"/>
    </source>
</evidence>
<reference evidence="5 6" key="1">
    <citation type="submission" date="2019-07" db="EMBL/GenBank/DDBJ databases">
        <title>Whole genome shotgun sequence of Gluconobacter wancherniae NBRC 103581.</title>
        <authorList>
            <person name="Hosoyama A."/>
            <person name="Uohara A."/>
            <person name="Ohji S."/>
            <person name="Ichikawa N."/>
        </authorList>
    </citation>
    <scope>NUCLEOTIDE SEQUENCE [LARGE SCALE GENOMIC DNA]</scope>
    <source>
        <strain evidence="5 6">NBRC 103581</strain>
    </source>
</reference>
<dbReference type="InterPro" id="IPR016181">
    <property type="entry name" value="Acyl_CoA_acyltransferase"/>
</dbReference>
<dbReference type="InterPro" id="IPR004616">
    <property type="entry name" value="Leu/Phe-tRNA_Trfase"/>
</dbReference>
<comment type="catalytic activity">
    <reaction evidence="4">
        <text>N-terminal L-arginyl-[protein] + L-leucyl-tRNA(Leu) = N-terminal L-leucyl-L-arginyl-[protein] + tRNA(Leu) + H(+)</text>
        <dbReference type="Rhea" id="RHEA:50416"/>
        <dbReference type="Rhea" id="RHEA-COMP:9613"/>
        <dbReference type="Rhea" id="RHEA-COMP:9622"/>
        <dbReference type="Rhea" id="RHEA-COMP:12672"/>
        <dbReference type="Rhea" id="RHEA-COMP:12673"/>
        <dbReference type="ChEBI" id="CHEBI:15378"/>
        <dbReference type="ChEBI" id="CHEBI:64719"/>
        <dbReference type="ChEBI" id="CHEBI:78442"/>
        <dbReference type="ChEBI" id="CHEBI:78494"/>
        <dbReference type="ChEBI" id="CHEBI:133044"/>
        <dbReference type="EC" id="2.3.2.6"/>
    </reaction>
</comment>
<evidence type="ECO:0000256" key="2">
    <source>
        <dbReference type="ARBA" id="ARBA00022679"/>
    </source>
</evidence>
<keyword evidence="3 4" id="KW-0012">Acyltransferase</keyword>
<keyword evidence="6" id="KW-1185">Reference proteome</keyword>
<dbReference type="EMBL" id="BJUZ01000001">
    <property type="protein sequence ID" value="GEK92522.1"/>
    <property type="molecule type" value="Genomic_DNA"/>
</dbReference>
<dbReference type="PANTHER" id="PTHR30098:SF2">
    <property type="entry name" value="LEUCYL_PHENYLALANYL-TRNA--PROTEIN TRANSFERASE"/>
    <property type="match status" value="1"/>
</dbReference>
<dbReference type="Proteomes" id="UP000321230">
    <property type="component" value="Unassembled WGS sequence"/>
</dbReference>
<comment type="similarity">
    <text evidence="4">Belongs to the L/F-transferase family.</text>
</comment>
<evidence type="ECO:0000256" key="4">
    <source>
        <dbReference type="HAMAP-Rule" id="MF_00688"/>
    </source>
</evidence>
<dbReference type="OrthoDB" id="9790282at2"/>
<evidence type="ECO:0000256" key="1">
    <source>
        <dbReference type="ARBA" id="ARBA00022490"/>
    </source>
</evidence>
<gene>
    <name evidence="4 5" type="primary">aat</name>
    <name evidence="5" type="ORF">GWA01_02920</name>
</gene>
<proteinExistence type="inferred from homology"/>
<dbReference type="GO" id="GO:0030163">
    <property type="term" value="P:protein catabolic process"/>
    <property type="evidence" value="ECO:0007669"/>
    <property type="project" value="UniProtKB-UniRule"/>
</dbReference>
<dbReference type="Pfam" id="PF03588">
    <property type="entry name" value="Leu_Phe_trans"/>
    <property type="match status" value="1"/>
</dbReference>
<dbReference type="Gene3D" id="3.30.70.3550">
    <property type="entry name" value="Leucyl/phenylalanyl-tRNA-protein transferase, N-terminal domain"/>
    <property type="match status" value="1"/>
</dbReference>
<dbReference type="InterPro" id="IPR042203">
    <property type="entry name" value="Leu/Phe-tRNA_Trfase_C"/>
</dbReference>
<evidence type="ECO:0000313" key="6">
    <source>
        <dbReference type="Proteomes" id="UP000321230"/>
    </source>
</evidence>
<dbReference type="GO" id="GO:0008914">
    <property type="term" value="F:leucyl-tRNA--protein transferase activity"/>
    <property type="evidence" value="ECO:0007669"/>
    <property type="project" value="UniProtKB-UniRule"/>
</dbReference>
<dbReference type="SUPFAM" id="SSF55729">
    <property type="entry name" value="Acyl-CoA N-acyltransferases (Nat)"/>
    <property type="match status" value="1"/>
</dbReference>
<keyword evidence="1 4" id="KW-0963">Cytoplasm</keyword>
<dbReference type="InterPro" id="IPR042221">
    <property type="entry name" value="Leu/Phe-tRNA_Trfase_N"/>
</dbReference>